<comment type="caution">
    <text evidence="1">The sequence shown here is derived from an EMBL/GenBank/DDBJ whole genome shotgun (WGS) entry which is preliminary data.</text>
</comment>
<dbReference type="AlphaFoldDB" id="I7J2M9"/>
<dbReference type="Proteomes" id="UP000009326">
    <property type="component" value="Unassembled WGS sequence"/>
</dbReference>
<proteinExistence type="predicted"/>
<dbReference type="RefSeq" id="WP_008473036.1">
    <property type="nucleotide sequence ID" value="NZ_AYZO01000016.1"/>
</dbReference>
<sequence length="173" mass="20166">MSITAEDLNTHSISFGNILVVSDTHTLEIDNNYRLVKYFNDIDELAGYKINDLKSRNNFKPVVQPDHLDTKIINQKIDSIRVIRDNIRLDYGNKIDKYVIDNAIILELTDTDLLIGQTGFFSPVSKIIFDKDAINQYYTTTDIKDDWEDTDFEERGLSHPRYQVYVDREIIEI</sequence>
<evidence type="ECO:0000313" key="3">
    <source>
        <dbReference type="Proteomes" id="UP000009326"/>
    </source>
</evidence>
<accession>I7J2M9</accession>
<protein>
    <submittedName>
        <fullName evidence="1">Uncharacterized protein</fullName>
    </submittedName>
</protein>
<name>I7J2M9_9LACO</name>
<reference evidence="2 4" key="2">
    <citation type="journal article" date="2015" name="Genome Announc.">
        <title>Expanding the biotechnology potential of lactobacilli through comparative genomics of 213 strains and associated genera.</title>
        <authorList>
            <person name="Sun Z."/>
            <person name="Harris H.M."/>
            <person name="McCann A."/>
            <person name="Guo C."/>
            <person name="Argimon S."/>
            <person name="Zhang W."/>
            <person name="Yang X."/>
            <person name="Jeffery I.B."/>
            <person name="Cooney J.C."/>
            <person name="Kagawa T.F."/>
            <person name="Liu W."/>
            <person name="Song Y."/>
            <person name="Salvetti E."/>
            <person name="Wrobel A."/>
            <person name="Rasinkangas P."/>
            <person name="Parkhill J."/>
            <person name="Rea M.C."/>
            <person name="O'Sullivan O."/>
            <person name="Ritari J."/>
            <person name="Douillard F.P."/>
            <person name="Paul Ross R."/>
            <person name="Yang R."/>
            <person name="Briner A.E."/>
            <person name="Felis G.E."/>
            <person name="de Vos W.M."/>
            <person name="Barrangou R."/>
            <person name="Klaenhammer T.R."/>
            <person name="Caufield P.W."/>
            <person name="Cui Y."/>
            <person name="Zhang H."/>
            <person name="O'Toole P.W."/>
        </authorList>
    </citation>
    <scope>NUCLEOTIDE SEQUENCE [LARGE SCALE GENOMIC DNA]</scope>
    <source>
        <strain evidence="2 4">DSM 23908</strain>
    </source>
</reference>
<dbReference type="EMBL" id="AYZO01000016">
    <property type="protein sequence ID" value="KRN11886.1"/>
    <property type="molecule type" value="Genomic_DNA"/>
</dbReference>
<evidence type="ECO:0000313" key="4">
    <source>
        <dbReference type="Proteomes" id="UP000051521"/>
    </source>
</evidence>
<evidence type="ECO:0000313" key="2">
    <source>
        <dbReference type="EMBL" id="KRN11886.1"/>
    </source>
</evidence>
<dbReference type="EMBL" id="CAKC01000043">
    <property type="protein sequence ID" value="CCI86947.1"/>
    <property type="molecule type" value="Genomic_DNA"/>
</dbReference>
<organism evidence="1 3">
    <name type="scientific">Lactobacillus gigeriorum DSM 23908 = CRBIP 24.85</name>
    <dbReference type="NCBI Taxonomy" id="1423751"/>
    <lineage>
        <taxon>Bacteria</taxon>
        <taxon>Bacillati</taxon>
        <taxon>Bacillota</taxon>
        <taxon>Bacilli</taxon>
        <taxon>Lactobacillales</taxon>
        <taxon>Lactobacillaceae</taxon>
        <taxon>Lactobacillus</taxon>
    </lineage>
</organism>
<gene>
    <name evidence="1" type="ORF">BN52_00230</name>
    <name evidence="2" type="ORF">FC38_GL000499</name>
</gene>
<evidence type="ECO:0000313" key="1">
    <source>
        <dbReference type="EMBL" id="CCI86947.1"/>
    </source>
</evidence>
<dbReference type="Proteomes" id="UP000051521">
    <property type="component" value="Unassembled WGS sequence"/>
</dbReference>
<reference evidence="1 3" key="1">
    <citation type="submission" date="2012-06" db="EMBL/GenBank/DDBJ databases">
        <title>Draft genome sequence of Lactobacillus gigeriorum CRBIP 24.85T, isolated from chicken crop.</title>
        <authorList>
            <person name="Cousin S."/>
            <person name="Ma L."/>
            <person name="Creno S."/>
            <person name="Clermont D."/>
            <person name="Loux V."/>
            <person name="Bizet C."/>
            <person name="Bouchier C."/>
        </authorList>
    </citation>
    <scope>NUCLEOTIDE SEQUENCE [LARGE SCALE GENOMIC DNA]</scope>
    <source>
        <strain evidence="3">CRBIP 24.85T</strain>
        <strain evidence="1">Type strain: CRBIP 24.85</strain>
    </source>
</reference>
<dbReference type="PATRIC" id="fig|1423751.3.peg.521"/>
<keyword evidence="4" id="KW-1185">Reference proteome</keyword>